<comment type="caution">
    <text evidence="3">The sequence shown here is derived from an EMBL/GenBank/DDBJ whole genome shotgun (WGS) entry which is preliminary data.</text>
</comment>
<name>A0AAV4HY87_9GAST</name>
<gene>
    <name evidence="3" type="ORF">ElyMa_001142100</name>
</gene>
<feature type="compositionally biased region" description="Low complexity" evidence="1">
    <location>
        <begin position="57"/>
        <end position="67"/>
    </location>
</feature>
<sequence length="380" mass="43328">MLSPLISHAGCSDILIANNEVNNINNKILYSNFNNHRNNGHRQRSINSGRFRRSSPNNNNDNNNKNYYHHYYNDGNSMYTTTTTTYNTNNHTRRRTDVWIAPGSRSRTGFKSATITSPCARFTDDSCGPFSAAKQSAPTNRNNVPNNIFSATATTTTNVGNLTKRPFQFRKISLHRANIHTNMQKMIEAMLYKTKRFAKEEIDDSYNSYPNINKPRLKNEDNNTKNNENSQNFNKTNSVKFHDNPTGNKVNNNSINNVNERNTNNNHVNLVDDVEEDGHIQEDKTRSSDDDGDISAARYLMYIDSPFSGDRDLVYVTLGDVIFAALWVMLLVLLVLGLQYLKDADDNAGANTLENRFLPPANRASLQRLRTPHTRRRRNL</sequence>
<proteinExistence type="predicted"/>
<feature type="region of interest" description="Disordered" evidence="1">
    <location>
        <begin position="205"/>
        <end position="266"/>
    </location>
</feature>
<feature type="region of interest" description="Disordered" evidence="1">
    <location>
        <begin position="34"/>
        <end position="67"/>
    </location>
</feature>
<keyword evidence="2" id="KW-1133">Transmembrane helix</keyword>
<dbReference type="AlphaFoldDB" id="A0AAV4HY87"/>
<feature type="compositionally biased region" description="Low complexity" evidence="1">
    <location>
        <begin position="248"/>
        <end position="266"/>
    </location>
</feature>
<accession>A0AAV4HY87</accession>
<reference evidence="3 4" key="1">
    <citation type="journal article" date="2021" name="Elife">
        <title>Chloroplast acquisition without the gene transfer in kleptoplastic sea slugs, Plakobranchus ocellatus.</title>
        <authorList>
            <person name="Maeda T."/>
            <person name="Takahashi S."/>
            <person name="Yoshida T."/>
            <person name="Shimamura S."/>
            <person name="Takaki Y."/>
            <person name="Nagai Y."/>
            <person name="Toyoda A."/>
            <person name="Suzuki Y."/>
            <person name="Arimoto A."/>
            <person name="Ishii H."/>
            <person name="Satoh N."/>
            <person name="Nishiyama T."/>
            <person name="Hasebe M."/>
            <person name="Maruyama T."/>
            <person name="Minagawa J."/>
            <person name="Obokata J."/>
            <person name="Shigenobu S."/>
        </authorList>
    </citation>
    <scope>NUCLEOTIDE SEQUENCE [LARGE SCALE GENOMIC DNA]</scope>
</reference>
<keyword evidence="2" id="KW-0812">Transmembrane</keyword>
<evidence type="ECO:0000313" key="4">
    <source>
        <dbReference type="Proteomes" id="UP000762676"/>
    </source>
</evidence>
<evidence type="ECO:0000313" key="3">
    <source>
        <dbReference type="EMBL" id="GFS03138.1"/>
    </source>
</evidence>
<feature type="transmembrane region" description="Helical" evidence="2">
    <location>
        <begin position="313"/>
        <end position="336"/>
    </location>
</feature>
<organism evidence="3 4">
    <name type="scientific">Elysia marginata</name>
    <dbReference type="NCBI Taxonomy" id="1093978"/>
    <lineage>
        <taxon>Eukaryota</taxon>
        <taxon>Metazoa</taxon>
        <taxon>Spiralia</taxon>
        <taxon>Lophotrochozoa</taxon>
        <taxon>Mollusca</taxon>
        <taxon>Gastropoda</taxon>
        <taxon>Heterobranchia</taxon>
        <taxon>Euthyneura</taxon>
        <taxon>Panpulmonata</taxon>
        <taxon>Sacoglossa</taxon>
        <taxon>Placobranchoidea</taxon>
        <taxon>Plakobranchidae</taxon>
        <taxon>Elysia</taxon>
    </lineage>
</organism>
<dbReference type="EMBL" id="BMAT01002259">
    <property type="protein sequence ID" value="GFS03138.1"/>
    <property type="molecule type" value="Genomic_DNA"/>
</dbReference>
<feature type="compositionally biased region" description="Low complexity" evidence="1">
    <location>
        <begin position="224"/>
        <end position="238"/>
    </location>
</feature>
<keyword evidence="2" id="KW-0472">Membrane</keyword>
<dbReference type="Proteomes" id="UP000762676">
    <property type="component" value="Unassembled WGS sequence"/>
</dbReference>
<keyword evidence="4" id="KW-1185">Reference proteome</keyword>
<evidence type="ECO:0000256" key="1">
    <source>
        <dbReference type="SAM" id="MobiDB-lite"/>
    </source>
</evidence>
<protein>
    <submittedName>
        <fullName evidence="3">Uncharacterized protein</fullName>
    </submittedName>
</protein>
<evidence type="ECO:0000256" key="2">
    <source>
        <dbReference type="SAM" id="Phobius"/>
    </source>
</evidence>